<dbReference type="EMBL" id="QGTZ01000017">
    <property type="protein sequence ID" value="PWW33666.1"/>
    <property type="molecule type" value="Genomic_DNA"/>
</dbReference>
<keyword evidence="4" id="KW-0238">DNA-binding</keyword>
<dbReference type="Pfam" id="PF08279">
    <property type="entry name" value="HTH_11"/>
    <property type="match status" value="1"/>
</dbReference>
<dbReference type="InterPro" id="IPR013196">
    <property type="entry name" value="HTH_11"/>
</dbReference>
<evidence type="ECO:0000259" key="3">
    <source>
        <dbReference type="PROSITE" id="PS51000"/>
    </source>
</evidence>
<dbReference type="InterPro" id="IPR036388">
    <property type="entry name" value="WH-like_DNA-bd_sf"/>
</dbReference>
<dbReference type="GO" id="GO:0003700">
    <property type="term" value="F:DNA-binding transcription factor activity"/>
    <property type="evidence" value="ECO:0007669"/>
    <property type="project" value="InterPro"/>
</dbReference>
<evidence type="ECO:0000313" key="6">
    <source>
        <dbReference type="Proteomes" id="UP000247078"/>
    </source>
</evidence>
<gene>
    <name evidence="5" type="ORF">DET54_11814</name>
    <name evidence="4" type="ORF">DET56_11715</name>
</gene>
<name>A0A855Y3K5_9BACL</name>
<dbReference type="OrthoDB" id="9815009at2"/>
<dbReference type="PROSITE" id="PS51000">
    <property type="entry name" value="HTH_DEOR_2"/>
    <property type="match status" value="1"/>
</dbReference>
<dbReference type="PANTHER" id="PTHR34580:SF1">
    <property type="entry name" value="PROTEIN PAFC"/>
    <property type="match status" value="1"/>
</dbReference>
<dbReference type="PROSITE" id="PS52050">
    <property type="entry name" value="WYL"/>
    <property type="match status" value="1"/>
</dbReference>
<dbReference type="Pfam" id="PF13280">
    <property type="entry name" value="WYL"/>
    <property type="match status" value="1"/>
</dbReference>
<dbReference type="Proteomes" id="UP000248827">
    <property type="component" value="Unassembled WGS sequence"/>
</dbReference>
<evidence type="ECO:0000313" key="4">
    <source>
        <dbReference type="EMBL" id="PWW33666.1"/>
    </source>
</evidence>
<dbReference type="InterPro" id="IPR051534">
    <property type="entry name" value="CBASS_pafABC_assoc_protein"/>
</dbReference>
<comment type="caution">
    <text evidence="4">The sequence shown here is derived from an EMBL/GenBank/DDBJ whole genome shotgun (WGS) entry which is preliminary data.</text>
</comment>
<dbReference type="Proteomes" id="UP000247078">
    <property type="component" value="Unassembled WGS sequence"/>
</dbReference>
<organism evidence="4 6">
    <name type="scientific">Paenibacillus pabuli</name>
    <dbReference type="NCBI Taxonomy" id="1472"/>
    <lineage>
        <taxon>Bacteria</taxon>
        <taxon>Bacillati</taxon>
        <taxon>Bacillota</taxon>
        <taxon>Bacilli</taxon>
        <taxon>Bacillales</taxon>
        <taxon>Paenibacillaceae</taxon>
        <taxon>Paenibacillus</taxon>
    </lineage>
</organism>
<protein>
    <submittedName>
        <fullName evidence="4 5">DNA-binding transcriptional regulator YafY</fullName>
    </submittedName>
</protein>
<reference evidence="4 6" key="1">
    <citation type="submission" date="2018-05" db="EMBL/GenBank/DDBJ databases">
        <title>Freshwater and sediment microbial communities from various areas in North America, analyzing microbe dynamics in response to fracking.</title>
        <authorList>
            <person name="Lamendella R."/>
        </authorList>
    </citation>
    <scope>NUCLEOTIDE SEQUENCE [LARGE SCALE GENOMIC DNA]</scope>
    <source>
        <strain evidence="4 6">DB-3</strain>
        <strain evidence="5 7">NG-13</strain>
    </source>
</reference>
<evidence type="ECO:0000256" key="2">
    <source>
        <dbReference type="ARBA" id="ARBA00023163"/>
    </source>
</evidence>
<dbReference type="Pfam" id="PF25583">
    <property type="entry name" value="WCX"/>
    <property type="match status" value="1"/>
</dbReference>
<proteinExistence type="predicted"/>
<dbReference type="AlphaFoldDB" id="A0A855Y3K5"/>
<evidence type="ECO:0000256" key="1">
    <source>
        <dbReference type="ARBA" id="ARBA00023015"/>
    </source>
</evidence>
<keyword evidence="2" id="KW-0804">Transcription</keyword>
<evidence type="ECO:0000313" key="5">
    <source>
        <dbReference type="EMBL" id="RAI86823.1"/>
    </source>
</evidence>
<evidence type="ECO:0000313" key="7">
    <source>
        <dbReference type="Proteomes" id="UP000248827"/>
    </source>
</evidence>
<dbReference type="InterPro" id="IPR057727">
    <property type="entry name" value="WCX_dom"/>
</dbReference>
<dbReference type="SUPFAM" id="SSF46785">
    <property type="entry name" value="Winged helix' DNA-binding domain"/>
    <property type="match status" value="1"/>
</dbReference>
<dbReference type="EMBL" id="QLLI01000018">
    <property type="protein sequence ID" value="RAI86823.1"/>
    <property type="molecule type" value="Genomic_DNA"/>
</dbReference>
<dbReference type="InterPro" id="IPR028349">
    <property type="entry name" value="PafC-like"/>
</dbReference>
<dbReference type="PANTHER" id="PTHR34580">
    <property type="match status" value="1"/>
</dbReference>
<dbReference type="InterPro" id="IPR001034">
    <property type="entry name" value="DeoR_HTH"/>
</dbReference>
<dbReference type="InterPro" id="IPR036390">
    <property type="entry name" value="WH_DNA-bd_sf"/>
</dbReference>
<sequence>MKIDRLLALIMILLEREVVSARELAERLEVSRRTIYRDIDTLTFAGLPIFTHQGAMGGVGLMKAYKMDKLLFTPHDIQTLLTSLKSYKQLFDHNEIVFVLEKLNAIHRGSDTGIKAGRFAVDLSLNQGNESLRNLLSYMETAMNEQRYLVFDYGDRDGKISSRTVEPYQIVFKESSWYLQSYCVDREDFRIFKLARMSSLQVSEDGYVPREFTPLPMDGTGWMSQDWVEVKIRVHRSVIDKVIERFGEAHILHMGEETCLATYPIIKNTFGYDKLLALGDKCEVIEPIEVRKEFQDYVRRILGQYDHQGE</sequence>
<dbReference type="SMART" id="SM00420">
    <property type="entry name" value="HTH_DEOR"/>
    <property type="match status" value="1"/>
</dbReference>
<dbReference type="RefSeq" id="WP_110002032.1">
    <property type="nucleotide sequence ID" value="NZ_QGTZ01000017.1"/>
</dbReference>
<accession>A0A855Y3K5</accession>
<dbReference type="Gene3D" id="1.10.10.10">
    <property type="entry name" value="Winged helix-like DNA-binding domain superfamily/Winged helix DNA-binding domain"/>
    <property type="match status" value="1"/>
</dbReference>
<dbReference type="GO" id="GO:0003677">
    <property type="term" value="F:DNA binding"/>
    <property type="evidence" value="ECO:0007669"/>
    <property type="project" value="UniProtKB-KW"/>
</dbReference>
<dbReference type="InterPro" id="IPR026881">
    <property type="entry name" value="WYL_dom"/>
</dbReference>
<keyword evidence="7" id="KW-1185">Reference proteome</keyword>
<keyword evidence="1" id="KW-0805">Transcription regulation</keyword>
<dbReference type="PIRSF" id="PIRSF016838">
    <property type="entry name" value="PafC"/>
    <property type="match status" value="1"/>
</dbReference>
<feature type="domain" description="HTH deoR-type" evidence="3">
    <location>
        <begin position="2"/>
        <end position="57"/>
    </location>
</feature>